<dbReference type="Proteomes" id="UP000199182">
    <property type="component" value="Unassembled WGS sequence"/>
</dbReference>
<dbReference type="PANTHER" id="PTHR45625:SF4">
    <property type="entry name" value="PEPTIDYLPROLYL ISOMERASE DOMAIN AND WD REPEAT-CONTAINING PROTEIN 1"/>
    <property type="match status" value="1"/>
</dbReference>
<dbReference type="STRING" id="258515.SAMN05192585_12625"/>
<dbReference type="PANTHER" id="PTHR45625">
    <property type="entry name" value="PEPTIDYL-PROLYL CIS-TRANS ISOMERASE-RELATED"/>
    <property type="match status" value="1"/>
</dbReference>
<dbReference type="InterPro" id="IPR044666">
    <property type="entry name" value="Cyclophilin_A-like"/>
</dbReference>
<dbReference type="InterPro" id="IPR002130">
    <property type="entry name" value="Cyclophilin-type_PPIase_dom"/>
</dbReference>
<dbReference type="PROSITE" id="PS51257">
    <property type="entry name" value="PROKAR_LIPOPROTEIN"/>
    <property type="match status" value="1"/>
</dbReference>
<feature type="domain" description="PPIase cyclophilin-type" evidence="5">
    <location>
        <begin position="47"/>
        <end position="223"/>
    </location>
</feature>
<dbReference type="Pfam" id="PF00160">
    <property type="entry name" value="Pro_isomerase"/>
    <property type="match status" value="1"/>
</dbReference>
<dbReference type="AlphaFoldDB" id="A0A1H0D344"/>
<evidence type="ECO:0000256" key="2">
    <source>
        <dbReference type="ARBA" id="ARBA00023110"/>
    </source>
</evidence>
<keyword evidence="3 4" id="KW-0413">Isomerase</keyword>
<dbReference type="SUPFAM" id="SSF50891">
    <property type="entry name" value="Cyclophilin-like"/>
    <property type="match status" value="1"/>
</dbReference>
<evidence type="ECO:0000313" key="7">
    <source>
        <dbReference type="Proteomes" id="UP000199182"/>
    </source>
</evidence>
<comment type="similarity">
    <text evidence="4">Belongs to the cyclophilin-type PPIase family.</text>
</comment>
<dbReference type="PRINTS" id="PR00153">
    <property type="entry name" value="CSAPPISMRASE"/>
</dbReference>
<evidence type="ECO:0000256" key="3">
    <source>
        <dbReference type="ARBA" id="ARBA00023235"/>
    </source>
</evidence>
<protein>
    <recommendedName>
        <fullName evidence="4">Peptidyl-prolyl cis-trans isomerase</fullName>
        <shortName evidence="4">PPIase</shortName>
        <ecNumber evidence="4">5.2.1.8</ecNumber>
    </recommendedName>
</protein>
<sequence length="228" mass="24932">MKRLHILKAVLILAAMSLLLLSGCGGNIVLKQYKEVTADAPTATIKTTMGDIKVVLFPKEAPKAVENFITLAKDGKYNGIRFHRVINDFMVQGGDTDGLDGMGGQSKWGTPFEDEFSDNLWNFRGALSMANSGENTNGSQFFIVQAPASTITEDFLSQMKAAGWPAQVIDKYKENGGTPWLDKKHTVFGQVIEGMDVIDAMVKVKTDSNDKPLEDILINSIEVKEASK</sequence>
<dbReference type="InterPro" id="IPR029000">
    <property type="entry name" value="Cyclophilin-like_dom_sf"/>
</dbReference>
<dbReference type="EMBL" id="FNID01000026">
    <property type="protein sequence ID" value="SDN64583.1"/>
    <property type="molecule type" value="Genomic_DNA"/>
</dbReference>
<name>A0A1H0D344_9FIRM</name>
<proteinExistence type="inferred from homology"/>
<organism evidence="6 7">
    <name type="scientific">Acetanaerobacterium elongatum</name>
    <dbReference type="NCBI Taxonomy" id="258515"/>
    <lineage>
        <taxon>Bacteria</taxon>
        <taxon>Bacillati</taxon>
        <taxon>Bacillota</taxon>
        <taxon>Clostridia</taxon>
        <taxon>Eubacteriales</taxon>
        <taxon>Oscillospiraceae</taxon>
        <taxon>Acetanaerobacterium</taxon>
    </lineage>
</organism>
<gene>
    <name evidence="6" type="ORF">SAMN05192585_12625</name>
</gene>
<comment type="catalytic activity">
    <reaction evidence="4">
        <text>[protein]-peptidylproline (omega=180) = [protein]-peptidylproline (omega=0)</text>
        <dbReference type="Rhea" id="RHEA:16237"/>
        <dbReference type="Rhea" id="RHEA-COMP:10747"/>
        <dbReference type="Rhea" id="RHEA-COMP:10748"/>
        <dbReference type="ChEBI" id="CHEBI:83833"/>
        <dbReference type="ChEBI" id="CHEBI:83834"/>
        <dbReference type="EC" id="5.2.1.8"/>
    </reaction>
</comment>
<dbReference type="OrthoDB" id="9807797at2"/>
<evidence type="ECO:0000256" key="1">
    <source>
        <dbReference type="ARBA" id="ARBA00002388"/>
    </source>
</evidence>
<evidence type="ECO:0000313" key="6">
    <source>
        <dbReference type="EMBL" id="SDN64583.1"/>
    </source>
</evidence>
<dbReference type="GO" id="GO:0003755">
    <property type="term" value="F:peptidyl-prolyl cis-trans isomerase activity"/>
    <property type="evidence" value="ECO:0007669"/>
    <property type="project" value="UniProtKB-UniRule"/>
</dbReference>
<dbReference type="EC" id="5.2.1.8" evidence="4"/>
<dbReference type="Gene3D" id="2.40.100.10">
    <property type="entry name" value="Cyclophilin-like"/>
    <property type="match status" value="1"/>
</dbReference>
<accession>A0A1H0D344</accession>
<reference evidence="6 7" key="1">
    <citation type="submission" date="2016-10" db="EMBL/GenBank/DDBJ databases">
        <authorList>
            <person name="de Groot N.N."/>
        </authorList>
    </citation>
    <scope>NUCLEOTIDE SEQUENCE [LARGE SCALE GENOMIC DNA]</scope>
    <source>
        <strain evidence="6 7">CGMCC 1.5012</strain>
    </source>
</reference>
<keyword evidence="2 4" id="KW-0697">Rotamase</keyword>
<keyword evidence="7" id="KW-1185">Reference proteome</keyword>
<comment type="function">
    <text evidence="1 4">PPIases accelerate the folding of proteins. It catalyzes the cis-trans isomerization of proline imidic peptide bonds in oligopeptides.</text>
</comment>
<evidence type="ECO:0000259" key="5">
    <source>
        <dbReference type="PROSITE" id="PS50072"/>
    </source>
</evidence>
<dbReference type="PROSITE" id="PS50072">
    <property type="entry name" value="CSA_PPIASE_2"/>
    <property type="match status" value="1"/>
</dbReference>
<dbReference type="RefSeq" id="WP_092641453.1">
    <property type="nucleotide sequence ID" value="NZ_FNID01000026.1"/>
</dbReference>
<evidence type="ECO:0000256" key="4">
    <source>
        <dbReference type="RuleBase" id="RU363019"/>
    </source>
</evidence>